<proteinExistence type="predicted"/>
<dbReference type="Pfam" id="PF00483">
    <property type="entry name" value="NTP_transferase"/>
    <property type="match status" value="1"/>
</dbReference>
<dbReference type="AlphaFoldDB" id="A0A212M1G6"/>
<dbReference type="EMBL" id="FMJE01000007">
    <property type="protein sequence ID" value="SCM83631.1"/>
    <property type="molecule type" value="Genomic_DNA"/>
</dbReference>
<evidence type="ECO:0000259" key="1">
    <source>
        <dbReference type="Pfam" id="PF00483"/>
    </source>
</evidence>
<sequence>MSKRAVILAGGKGQRLRPYTIVLPKPLMPIGDYPILEVVVRQLVSQGFDHITMALNHQANIIKAFFGDGSPWNIKIDYSLETKPLNTMGPLHLISDLPDNFLIMNGDILTDINYGELYDYHVRTNKIFTISSYARESVIDYGVLETKIEEGILSGFREKPRYYFEVSMGVYIANRKVLDYIPQGQPFGFDHLMLKLLEEKQPVNVHKYEGTWLDIGRPDDYEQAIDLFAEQQERFLHD</sequence>
<dbReference type="InterPro" id="IPR050486">
    <property type="entry name" value="Mannose-1P_guanyltransferase"/>
</dbReference>
<dbReference type="RefSeq" id="WP_288186005.1">
    <property type="nucleotide sequence ID" value="NZ_LT608335.1"/>
</dbReference>
<feature type="domain" description="Nucleotidyl transferase" evidence="1">
    <location>
        <begin position="5"/>
        <end position="226"/>
    </location>
</feature>
<keyword evidence="2" id="KW-0808">Transferase</keyword>
<protein>
    <submittedName>
        <fullName evidence="2">Nucleotidyl transferase</fullName>
    </submittedName>
</protein>
<dbReference type="SUPFAM" id="SSF53448">
    <property type="entry name" value="Nucleotide-diphospho-sugar transferases"/>
    <property type="match status" value="1"/>
</dbReference>
<name>A0A212M1G6_9FIRM</name>
<dbReference type="GO" id="GO:0016740">
    <property type="term" value="F:transferase activity"/>
    <property type="evidence" value="ECO:0007669"/>
    <property type="project" value="UniProtKB-KW"/>
</dbReference>
<accession>A0A212M1G6</accession>
<dbReference type="Gene3D" id="3.90.550.10">
    <property type="entry name" value="Spore Coat Polysaccharide Biosynthesis Protein SpsA, Chain A"/>
    <property type="match status" value="1"/>
</dbReference>
<dbReference type="InterPro" id="IPR005835">
    <property type="entry name" value="NTP_transferase_dom"/>
</dbReference>
<dbReference type="PANTHER" id="PTHR22572">
    <property type="entry name" value="SUGAR-1-PHOSPHATE GUANYL TRANSFERASE"/>
    <property type="match status" value="1"/>
</dbReference>
<dbReference type="InterPro" id="IPR029044">
    <property type="entry name" value="Nucleotide-diphossugar_trans"/>
</dbReference>
<evidence type="ECO:0000313" key="2">
    <source>
        <dbReference type="EMBL" id="SCM83631.1"/>
    </source>
</evidence>
<gene>
    <name evidence="2" type="ORF">KL86SPO_70489</name>
</gene>
<organism evidence="2">
    <name type="scientific">uncultured Sporomusa sp</name>
    <dbReference type="NCBI Taxonomy" id="307249"/>
    <lineage>
        <taxon>Bacteria</taxon>
        <taxon>Bacillati</taxon>
        <taxon>Bacillota</taxon>
        <taxon>Negativicutes</taxon>
        <taxon>Selenomonadales</taxon>
        <taxon>Sporomusaceae</taxon>
        <taxon>Sporomusa</taxon>
        <taxon>environmental samples</taxon>
    </lineage>
</organism>
<reference evidence="2" key="1">
    <citation type="submission" date="2016-08" db="EMBL/GenBank/DDBJ databases">
        <authorList>
            <person name="Seilhamer J.J."/>
        </authorList>
    </citation>
    <scope>NUCLEOTIDE SEQUENCE</scope>
    <source>
        <strain evidence="2">86</strain>
    </source>
</reference>